<sequence length="98" mass="11423">MTKINVDPTINKTLLIASVSIFNEGMAKLDGHSFERCWNEIKLKFWPVYKMDLSVWPAAQAVNFYVVPGQYRVAYVSFVALLWNIFLSYISHKKEDEF</sequence>
<proteinExistence type="inferred from homology"/>
<evidence type="ECO:0000256" key="5">
    <source>
        <dbReference type="ARBA" id="ARBA00023136"/>
    </source>
</evidence>
<evidence type="ECO:0000256" key="1">
    <source>
        <dbReference type="ARBA" id="ARBA00004141"/>
    </source>
</evidence>
<comment type="caution">
    <text evidence="7">The sequence shown here is derived from an EMBL/GenBank/DDBJ whole genome shotgun (WGS) entry which is preliminary data.</text>
</comment>
<comment type="caution">
    <text evidence="6">Lacks conserved residue(s) required for the propagation of feature annotation.</text>
</comment>
<evidence type="ECO:0000313" key="8">
    <source>
        <dbReference type="Proteomes" id="UP001152795"/>
    </source>
</evidence>
<organism evidence="7 8">
    <name type="scientific">Paramuricea clavata</name>
    <name type="common">Red gorgonian</name>
    <name type="synonym">Violescent sea-whip</name>
    <dbReference type="NCBI Taxonomy" id="317549"/>
    <lineage>
        <taxon>Eukaryota</taxon>
        <taxon>Metazoa</taxon>
        <taxon>Cnidaria</taxon>
        <taxon>Anthozoa</taxon>
        <taxon>Octocorallia</taxon>
        <taxon>Malacalcyonacea</taxon>
        <taxon>Plexauridae</taxon>
        <taxon>Paramuricea</taxon>
    </lineage>
</organism>
<evidence type="ECO:0000313" key="7">
    <source>
        <dbReference type="EMBL" id="CAB4006591.1"/>
    </source>
</evidence>
<dbReference type="PANTHER" id="PTHR11266">
    <property type="entry name" value="PEROXISOMAL MEMBRANE PROTEIN 2, PXMP2 MPV17"/>
    <property type="match status" value="1"/>
</dbReference>
<comment type="similarity">
    <text evidence="2 6">Belongs to the peroxisomal membrane protein PXMP2/4 family.</text>
</comment>
<keyword evidence="5 6" id="KW-0472">Membrane</keyword>
<gene>
    <name evidence="7" type="ORF">PACLA_8A019735</name>
</gene>
<dbReference type="PANTHER" id="PTHR11266:SF8">
    <property type="entry name" value="MPV17-LIKE PROTEIN 2"/>
    <property type="match status" value="1"/>
</dbReference>
<evidence type="ECO:0000256" key="3">
    <source>
        <dbReference type="ARBA" id="ARBA00022692"/>
    </source>
</evidence>
<keyword evidence="8" id="KW-1185">Reference proteome</keyword>
<reference evidence="7" key="1">
    <citation type="submission" date="2020-04" db="EMBL/GenBank/DDBJ databases">
        <authorList>
            <person name="Alioto T."/>
            <person name="Alioto T."/>
            <person name="Gomez Garrido J."/>
        </authorList>
    </citation>
    <scope>NUCLEOTIDE SEQUENCE</scope>
    <source>
        <strain evidence="7">A484AB</strain>
    </source>
</reference>
<evidence type="ECO:0000256" key="4">
    <source>
        <dbReference type="ARBA" id="ARBA00022989"/>
    </source>
</evidence>
<comment type="subcellular location">
    <subcellularLocation>
        <location evidence="1">Membrane</location>
        <topology evidence="1">Multi-pass membrane protein</topology>
    </subcellularLocation>
</comment>
<dbReference type="Proteomes" id="UP001152795">
    <property type="component" value="Unassembled WGS sequence"/>
</dbReference>
<dbReference type="EMBL" id="CACRXK020005549">
    <property type="protein sequence ID" value="CAB4006591.1"/>
    <property type="molecule type" value="Genomic_DNA"/>
</dbReference>
<feature type="transmembrane region" description="Helical" evidence="6">
    <location>
        <begin position="73"/>
        <end position="90"/>
    </location>
</feature>
<protein>
    <submittedName>
        <fullName evidence="7">Mpv17 2</fullName>
    </submittedName>
</protein>
<keyword evidence="3 6" id="KW-0812">Transmembrane</keyword>
<dbReference type="GO" id="GO:0016020">
    <property type="term" value="C:membrane"/>
    <property type="evidence" value="ECO:0007669"/>
    <property type="project" value="UniProtKB-SubCell"/>
</dbReference>
<name>A0A7D9EC09_PARCT</name>
<dbReference type="InterPro" id="IPR007248">
    <property type="entry name" value="Mpv17_PMP22"/>
</dbReference>
<dbReference type="OrthoDB" id="430207at2759"/>
<dbReference type="Pfam" id="PF04117">
    <property type="entry name" value="Mpv17_PMP22"/>
    <property type="match status" value="1"/>
</dbReference>
<dbReference type="GO" id="GO:0061668">
    <property type="term" value="P:mitochondrial ribosome assembly"/>
    <property type="evidence" value="ECO:0007669"/>
    <property type="project" value="TreeGrafter"/>
</dbReference>
<evidence type="ECO:0000256" key="6">
    <source>
        <dbReference type="RuleBase" id="RU363053"/>
    </source>
</evidence>
<evidence type="ECO:0000256" key="2">
    <source>
        <dbReference type="ARBA" id="ARBA00006824"/>
    </source>
</evidence>
<dbReference type="AlphaFoldDB" id="A0A7D9EC09"/>
<keyword evidence="4 6" id="KW-1133">Transmembrane helix</keyword>
<accession>A0A7D9EC09</accession>
<dbReference type="GO" id="GO:0005739">
    <property type="term" value="C:mitochondrion"/>
    <property type="evidence" value="ECO:0007669"/>
    <property type="project" value="TreeGrafter"/>
</dbReference>